<dbReference type="InterPro" id="IPR027417">
    <property type="entry name" value="P-loop_NTPase"/>
</dbReference>
<dbReference type="STRING" id="28094.SAMN06295900_101396"/>
<dbReference type="Gene3D" id="3.40.50.300">
    <property type="entry name" value="P-loop containing nucleotide triphosphate hydrolases"/>
    <property type="match status" value="1"/>
</dbReference>
<evidence type="ECO:0000259" key="7">
    <source>
        <dbReference type="Pfam" id="PF01583"/>
    </source>
</evidence>
<reference evidence="9" key="1">
    <citation type="submission" date="2017-04" db="EMBL/GenBank/DDBJ databases">
        <authorList>
            <person name="Varghese N."/>
            <person name="Submissions S."/>
        </authorList>
    </citation>
    <scope>NUCLEOTIDE SEQUENCE [LARGE SCALE GENOMIC DNA]</scope>
    <source>
        <strain evidence="9">Ballard 720</strain>
    </source>
</reference>
<dbReference type="OrthoDB" id="9804504at2"/>
<evidence type="ECO:0000256" key="6">
    <source>
        <dbReference type="RuleBase" id="RU004347"/>
    </source>
</evidence>
<dbReference type="EC" id="2.7.1.25" evidence="2 6"/>
<keyword evidence="9" id="KW-1185">Reference proteome</keyword>
<dbReference type="GO" id="GO:0004781">
    <property type="term" value="F:sulfate adenylyltransferase (ATP) activity"/>
    <property type="evidence" value="ECO:0007669"/>
    <property type="project" value="TreeGrafter"/>
</dbReference>
<feature type="domain" description="APS kinase" evidence="7">
    <location>
        <begin position="1"/>
        <end position="144"/>
    </location>
</feature>
<gene>
    <name evidence="8" type="ORF">SAMN06295900_101396</name>
</gene>
<protein>
    <recommendedName>
        <fullName evidence="2 6">Adenylyl-sulfate kinase</fullName>
        <ecNumber evidence="2 6">2.7.1.25</ecNumber>
    </recommendedName>
</protein>
<evidence type="ECO:0000313" key="8">
    <source>
        <dbReference type="EMBL" id="SME96824.1"/>
    </source>
</evidence>
<dbReference type="EMBL" id="FXAH01000001">
    <property type="protein sequence ID" value="SME96824.1"/>
    <property type="molecule type" value="Genomic_DNA"/>
</dbReference>
<dbReference type="GO" id="GO:0004020">
    <property type="term" value="F:adenylylsulfate kinase activity"/>
    <property type="evidence" value="ECO:0007669"/>
    <property type="project" value="UniProtKB-EC"/>
</dbReference>
<comment type="function">
    <text evidence="6">Catalyzes the synthesis of activated sulfate.</text>
</comment>
<keyword evidence="3 6" id="KW-0808">Transferase</keyword>
<dbReference type="UniPathway" id="UPA00140">
    <property type="reaction ID" value="UER00205"/>
</dbReference>
<dbReference type="CDD" id="cd02027">
    <property type="entry name" value="APSK"/>
    <property type="match status" value="1"/>
</dbReference>
<evidence type="ECO:0000256" key="5">
    <source>
        <dbReference type="ARBA" id="ARBA00022840"/>
    </source>
</evidence>
<proteinExistence type="inferred from homology"/>
<evidence type="ECO:0000256" key="3">
    <source>
        <dbReference type="ARBA" id="ARBA00022679"/>
    </source>
</evidence>
<keyword evidence="4 6" id="KW-0547">Nucleotide-binding</keyword>
<dbReference type="Pfam" id="PF01583">
    <property type="entry name" value="APS_kinase"/>
    <property type="match status" value="1"/>
</dbReference>
<dbReference type="GO" id="GO:0070814">
    <property type="term" value="P:hydrogen sulfide biosynthetic process"/>
    <property type="evidence" value="ECO:0007669"/>
    <property type="project" value="UniProtKB-UniPathway"/>
</dbReference>
<dbReference type="GO" id="GO:0010134">
    <property type="term" value="P:sulfate assimilation via adenylyl sulfate reduction"/>
    <property type="evidence" value="ECO:0007669"/>
    <property type="project" value="TreeGrafter"/>
</dbReference>
<evidence type="ECO:0000256" key="1">
    <source>
        <dbReference type="ARBA" id="ARBA00001823"/>
    </source>
</evidence>
<evidence type="ECO:0000256" key="4">
    <source>
        <dbReference type="ARBA" id="ARBA00022741"/>
    </source>
</evidence>
<dbReference type="SUPFAM" id="SSF52540">
    <property type="entry name" value="P-loop containing nucleoside triphosphate hydrolases"/>
    <property type="match status" value="1"/>
</dbReference>
<dbReference type="AlphaFoldDB" id="A0A1X7CIP2"/>
<keyword evidence="5 6" id="KW-0067">ATP-binding</keyword>
<keyword evidence="6 8" id="KW-0418">Kinase</keyword>
<dbReference type="InterPro" id="IPR002891">
    <property type="entry name" value="APS"/>
</dbReference>
<name>A0A1X7CIP2_TRICW</name>
<dbReference type="InterPro" id="IPR059117">
    <property type="entry name" value="APS_kinase_dom"/>
</dbReference>
<dbReference type="Proteomes" id="UP000192911">
    <property type="component" value="Unassembled WGS sequence"/>
</dbReference>
<accession>A0A1X7CIP2</accession>
<dbReference type="PANTHER" id="PTHR42700:SF1">
    <property type="entry name" value="SULFATE ADENYLYLTRANSFERASE"/>
    <property type="match status" value="1"/>
</dbReference>
<dbReference type="RefSeq" id="WP_085223753.1">
    <property type="nucleotide sequence ID" value="NZ_CP131477.1"/>
</dbReference>
<dbReference type="NCBIfam" id="NF003013">
    <property type="entry name" value="PRK03846.1"/>
    <property type="match status" value="1"/>
</dbReference>
<dbReference type="GO" id="GO:0005524">
    <property type="term" value="F:ATP binding"/>
    <property type="evidence" value="ECO:0007669"/>
    <property type="project" value="UniProtKB-KW"/>
</dbReference>
<dbReference type="InterPro" id="IPR050512">
    <property type="entry name" value="Sulf_AdTrans/APS_kinase"/>
</dbReference>
<comment type="pathway">
    <text evidence="6">Sulfur metabolism; hydrogen sulfide biosynthesis; sulfite from sulfate: step 2/3.</text>
</comment>
<dbReference type="GO" id="GO:0005737">
    <property type="term" value="C:cytoplasm"/>
    <property type="evidence" value="ECO:0007669"/>
    <property type="project" value="TreeGrafter"/>
</dbReference>
<dbReference type="GeneID" id="95549126"/>
<dbReference type="NCBIfam" id="TIGR00455">
    <property type="entry name" value="apsK"/>
    <property type="match status" value="1"/>
</dbReference>
<evidence type="ECO:0000313" key="9">
    <source>
        <dbReference type="Proteomes" id="UP000192911"/>
    </source>
</evidence>
<comment type="catalytic activity">
    <reaction evidence="1 6">
        <text>adenosine 5'-phosphosulfate + ATP = 3'-phosphoadenylyl sulfate + ADP + H(+)</text>
        <dbReference type="Rhea" id="RHEA:24152"/>
        <dbReference type="ChEBI" id="CHEBI:15378"/>
        <dbReference type="ChEBI" id="CHEBI:30616"/>
        <dbReference type="ChEBI" id="CHEBI:58243"/>
        <dbReference type="ChEBI" id="CHEBI:58339"/>
        <dbReference type="ChEBI" id="CHEBI:456216"/>
        <dbReference type="EC" id="2.7.1.25"/>
    </reaction>
</comment>
<dbReference type="GO" id="GO:0019379">
    <property type="term" value="P:sulfate assimilation, phosphoadenylyl sulfate reduction by phosphoadenylyl-sulfate reductase (thioredoxin)"/>
    <property type="evidence" value="ECO:0007669"/>
    <property type="project" value="TreeGrafter"/>
</dbReference>
<organism evidence="8 9">
    <name type="scientific">Trinickia caryophylli</name>
    <name type="common">Paraburkholderia caryophylli</name>
    <dbReference type="NCBI Taxonomy" id="28094"/>
    <lineage>
        <taxon>Bacteria</taxon>
        <taxon>Pseudomonadati</taxon>
        <taxon>Pseudomonadota</taxon>
        <taxon>Betaproteobacteria</taxon>
        <taxon>Burkholderiales</taxon>
        <taxon>Burkholderiaceae</taxon>
        <taxon>Trinickia</taxon>
    </lineage>
</organism>
<comment type="similarity">
    <text evidence="6">Belongs to the APS kinase family.</text>
</comment>
<sequence>MTGLSGSGKSTLSAALKERLAQERSLAIVLDGDVLRTGINAGLGYGSADRLENIRRAAEVAALFKNAGFIVICALISPAAEHRRLARAIVSSRFFEVHIDSSLEVCESRDPKGLYAKARKGEIAEFTGVSSIYEPPATPELKIDTAHSSVESAVAQLHAFVRERIKPLRIEQA</sequence>
<dbReference type="PANTHER" id="PTHR42700">
    <property type="entry name" value="SULFATE ADENYLYLTRANSFERASE"/>
    <property type="match status" value="1"/>
</dbReference>
<evidence type="ECO:0000256" key="2">
    <source>
        <dbReference type="ARBA" id="ARBA00012121"/>
    </source>
</evidence>